<accession>A0A2V3VA98</accession>
<sequence>MGLDILPLNAETAAAPLHIPIAHKDPFDELLLVQAQQSGARLLTRDRAMLEHPLTYQPL</sequence>
<organism evidence="2 3">
    <name type="scientific">Blastomonas natatoria</name>
    <dbReference type="NCBI Taxonomy" id="34015"/>
    <lineage>
        <taxon>Bacteria</taxon>
        <taxon>Pseudomonadati</taxon>
        <taxon>Pseudomonadota</taxon>
        <taxon>Alphaproteobacteria</taxon>
        <taxon>Sphingomonadales</taxon>
        <taxon>Sphingomonadaceae</taxon>
        <taxon>Blastomonas</taxon>
    </lineage>
</organism>
<evidence type="ECO:0000313" key="2">
    <source>
        <dbReference type="EMBL" id="PXW78587.1"/>
    </source>
</evidence>
<reference evidence="2 3" key="1">
    <citation type="submission" date="2018-05" db="EMBL/GenBank/DDBJ databases">
        <title>Genomic Encyclopedia of Type Strains, Phase IV (KMG-IV): sequencing the most valuable type-strain genomes for metagenomic binning, comparative biology and taxonomic classification.</title>
        <authorList>
            <person name="Goeker M."/>
        </authorList>
    </citation>
    <scope>NUCLEOTIDE SEQUENCE [LARGE SCALE GENOMIC DNA]</scope>
    <source>
        <strain evidence="2 3">DSM 3183</strain>
    </source>
</reference>
<proteinExistence type="predicted"/>
<gene>
    <name evidence="2" type="ORF">C7451_102259</name>
</gene>
<evidence type="ECO:0000313" key="3">
    <source>
        <dbReference type="Proteomes" id="UP000248014"/>
    </source>
</evidence>
<dbReference type="EMBL" id="QJJM01000002">
    <property type="protein sequence ID" value="PXW78587.1"/>
    <property type="molecule type" value="Genomic_DNA"/>
</dbReference>
<comment type="caution">
    <text evidence="2">The sequence shown here is derived from an EMBL/GenBank/DDBJ whole genome shotgun (WGS) entry which is preliminary data.</text>
</comment>
<dbReference type="AlphaFoldDB" id="A0A2V3VA98"/>
<dbReference type="SUPFAM" id="SSF88723">
    <property type="entry name" value="PIN domain-like"/>
    <property type="match status" value="1"/>
</dbReference>
<keyword evidence="3" id="KW-1185">Reference proteome</keyword>
<dbReference type="InterPro" id="IPR002716">
    <property type="entry name" value="PIN_dom"/>
</dbReference>
<dbReference type="InterPro" id="IPR029060">
    <property type="entry name" value="PIN-like_dom_sf"/>
</dbReference>
<protein>
    <recommendedName>
        <fullName evidence="1">PIN domain-containing protein</fullName>
    </recommendedName>
</protein>
<evidence type="ECO:0000259" key="1">
    <source>
        <dbReference type="Pfam" id="PF01850"/>
    </source>
</evidence>
<dbReference type="Pfam" id="PF01850">
    <property type="entry name" value="PIN"/>
    <property type="match status" value="1"/>
</dbReference>
<feature type="domain" description="PIN" evidence="1">
    <location>
        <begin position="3"/>
        <end position="49"/>
    </location>
</feature>
<dbReference type="Proteomes" id="UP000248014">
    <property type="component" value="Unassembled WGS sequence"/>
</dbReference>
<name>A0A2V3VA98_9SPHN</name>